<evidence type="ECO:0000259" key="2">
    <source>
        <dbReference type="Pfam" id="PF06722"/>
    </source>
</evidence>
<dbReference type="PANTHER" id="PTHR48050">
    <property type="entry name" value="STEROL 3-BETA-GLUCOSYLTRANSFERASE"/>
    <property type="match status" value="1"/>
</dbReference>
<dbReference type="Pfam" id="PF06722">
    <property type="entry name" value="EryCIII-like_C"/>
    <property type="match status" value="1"/>
</dbReference>
<dbReference type="GO" id="GO:0008194">
    <property type="term" value="F:UDP-glycosyltransferase activity"/>
    <property type="evidence" value="ECO:0007669"/>
    <property type="project" value="InterPro"/>
</dbReference>
<reference evidence="3 4" key="1">
    <citation type="submission" date="2020-03" db="EMBL/GenBank/DDBJ databases">
        <title>Sequencing the genomes of 1000 actinobacteria strains.</title>
        <authorList>
            <person name="Klenk H.-P."/>
        </authorList>
    </citation>
    <scope>NUCLEOTIDE SEQUENCE [LARGE SCALE GENOMIC DNA]</scope>
    <source>
        <strain evidence="3 4">DSM 45490</strain>
    </source>
</reference>
<sequence length="432" mass="46248">MKIALLAHGTRGDVQPALAIGSVLHNRGHSVRLCVNADLAAWAARSGLPVTSSALDVGRFLNSDEAREILARGRISTLVRRVTADERKADASIARSVVEVAQDADLILSSLGMALRGAALHELTGRPAASLLSAPMTPTAAWASLAGPVRDFRLGLLNRLTFAAFDNLLWRQSKPSIDRLCQELGVPPITRQLRIGALPAVHAYSPRLVPRPSDWGSEQHLVGPALPDADLRAALGESELPSDLHDWLAAGEPPVYFGFGSLPVPNPRRLLDDIVAVAGHLGVRALIAAGWTDYGVAAGKLSDTVFLAGADLNHDEVLPRCTAAVHHGGSGTTAAVTRAGIPSVVVSLFLDQPFWAWRLSRLGLGVELPFRSLTRTRLTRALREALTTQYVTKARAFGDLLRTENGAEQAADVIDRWAESPADREPHRPARS</sequence>
<dbReference type="CDD" id="cd03784">
    <property type="entry name" value="GT1_Gtf-like"/>
    <property type="match status" value="1"/>
</dbReference>
<evidence type="ECO:0000313" key="4">
    <source>
        <dbReference type="Proteomes" id="UP000555407"/>
    </source>
</evidence>
<dbReference type="Pfam" id="PF03033">
    <property type="entry name" value="Glyco_transf_28"/>
    <property type="match status" value="1"/>
</dbReference>
<dbReference type="InterPro" id="IPR002213">
    <property type="entry name" value="UDP_glucos_trans"/>
</dbReference>
<dbReference type="GO" id="GO:0016758">
    <property type="term" value="F:hexosyltransferase activity"/>
    <property type="evidence" value="ECO:0007669"/>
    <property type="project" value="InterPro"/>
</dbReference>
<dbReference type="InterPro" id="IPR010610">
    <property type="entry name" value="EryCIII-like_C"/>
</dbReference>
<dbReference type="Proteomes" id="UP000555407">
    <property type="component" value="Unassembled WGS sequence"/>
</dbReference>
<keyword evidence="3" id="KW-0808">Transferase</keyword>
<dbReference type="GO" id="GO:0033072">
    <property type="term" value="P:vancomycin biosynthetic process"/>
    <property type="evidence" value="ECO:0007669"/>
    <property type="project" value="UniProtKB-ARBA"/>
</dbReference>
<dbReference type="EMBL" id="JAASRO010000001">
    <property type="protein sequence ID" value="NIK61804.1"/>
    <property type="molecule type" value="Genomic_DNA"/>
</dbReference>
<keyword evidence="4" id="KW-1185">Reference proteome</keyword>
<dbReference type="InterPro" id="IPR050426">
    <property type="entry name" value="Glycosyltransferase_28"/>
</dbReference>
<evidence type="ECO:0000259" key="1">
    <source>
        <dbReference type="Pfam" id="PF03033"/>
    </source>
</evidence>
<name>A0A7X6A5Z6_9ACTN</name>
<dbReference type="GO" id="GO:0005975">
    <property type="term" value="P:carbohydrate metabolic process"/>
    <property type="evidence" value="ECO:0007669"/>
    <property type="project" value="InterPro"/>
</dbReference>
<dbReference type="AlphaFoldDB" id="A0A7X6A5Z6"/>
<dbReference type="InterPro" id="IPR004276">
    <property type="entry name" value="GlycoTrans_28_N"/>
</dbReference>
<accession>A0A7X6A5Z6</accession>
<dbReference type="SUPFAM" id="SSF53756">
    <property type="entry name" value="UDP-Glycosyltransferase/glycogen phosphorylase"/>
    <property type="match status" value="1"/>
</dbReference>
<organism evidence="3 4">
    <name type="scientific">Kribbella shirazensis</name>
    <dbReference type="NCBI Taxonomy" id="1105143"/>
    <lineage>
        <taxon>Bacteria</taxon>
        <taxon>Bacillati</taxon>
        <taxon>Actinomycetota</taxon>
        <taxon>Actinomycetes</taxon>
        <taxon>Propionibacteriales</taxon>
        <taxon>Kribbellaceae</taxon>
        <taxon>Kribbella</taxon>
    </lineage>
</organism>
<protein>
    <submittedName>
        <fullName evidence="3">UDP:flavonoid glycosyltransferase YjiC (YdhE family)</fullName>
    </submittedName>
</protein>
<dbReference type="RefSeq" id="WP_167216553.1">
    <property type="nucleotide sequence ID" value="NZ_JAASRO010000001.1"/>
</dbReference>
<dbReference type="PANTHER" id="PTHR48050:SF13">
    <property type="entry name" value="STEROL 3-BETA-GLUCOSYLTRANSFERASE UGT80A2"/>
    <property type="match status" value="1"/>
</dbReference>
<comment type="caution">
    <text evidence="3">The sequence shown here is derived from an EMBL/GenBank/DDBJ whole genome shotgun (WGS) entry which is preliminary data.</text>
</comment>
<dbReference type="FunFam" id="3.40.50.2000:FF:000009">
    <property type="entry name" value="Sterol 3-beta-glucosyltransferase UGT80A2"/>
    <property type="match status" value="1"/>
</dbReference>
<proteinExistence type="predicted"/>
<gene>
    <name evidence="3" type="ORF">BJY22_007521</name>
</gene>
<feature type="domain" description="Glycosyltransferase family 28 N-terminal" evidence="1">
    <location>
        <begin position="3"/>
        <end position="74"/>
    </location>
</feature>
<evidence type="ECO:0000313" key="3">
    <source>
        <dbReference type="EMBL" id="NIK61804.1"/>
    </source>
</evidence>
<feature type="domain" description="Erythromycin biosynthesis protein CIII-like C-terminal" evidence="2">
    <location>
        <begin position="316"/>
        <end position="389"/>
    </location>
</feature>
<dbReference type="Gene3D" id="3.40.50.2000">
    <property type="entry name" value="Glycogen Phosphorylase B"/>
    <property type="match status" value="2"/>
</dbReference>